<dbReference type="PRINTS" id="PR00039">
    <property type="entry name" value="HTHLYSR"/>
</dbReference>
<dbReference type="GO" id="GO:0003677">
    <property type="term" value="F:DNA binding"/>
    <property type="evidence" value="ECO:0007669"/>
    <property type="project" value="UniProtKB-KW"/>
</dbReference>
<organism evidence="6 7">
    <name type="scientific">Billgrantia endophytica</name>
    <dbReference type="NCBI Taxonomy" id="2033802"/>
    <lineage>
        <taxon>Bacteria</taxon>
        <taxon>Pseudomonadati</taxon>
        <taxon>Pseudomonadota</taxon>
        <taxon>Gammaproteobacteria</taxon>
        <taxon>Oceanospirillales</taxon>
        <taxon>Halomonadaceae</taxon>
        <taxon>Billgrantia</taxon>
    </lineage>
</organism>
<protein>
    <submittedName>
        <fullName evidence="6">LysR family transcriptional regulator</fullName>
    </submittedName>
</protein>
<dbReference type="EMBL" id="PNRF01000041">
    <property type="protein sequence ID" value="PMR72817.1"/>
    <property type="molecule type" value="Genomic_DNA"/>
</dbReference>
<reference evidence="6 7" key="1">
    <citation type="submission" date="2018-01" db="EMBL/GenBank/DDBJ databases">
        <title>Halomonas endophytica sp. nov., isolated from storage liquid in the stems of Populus euphratica.</title>
        <authorList>
            <person name="Chen C."/>
        </authorList>
    </citation>
    <scope>NUCLEOTIDE SEQUENCE [LARGE SCALE GENOMIC DNA]</scope>
    <source>
        <strain evidence="6 7">MC28</strain>
    </source>
</reference>
<dbReference type="OrthoDB" id="8850588at2"/>
<dbReference type="PANTHER" id="PTHR30346:SF0">
    <property type="entry name" value="HCA OPERON TRANSCRIPTIONAL ACTIVATOR HCAR"/>
    <property type="match status" value="1"/>
</dbReference>
<evidence type="ECO:0000313" key="6">
    <source>
        <dbReference type="EMBL" id="PMR72817.1"/>
    </source>
</evidence>
<dbReference type="SUPFAM" id="SSF53850">
    <property type="entry name" value="Periplasmic binding protein-like II"/>
    <property type="match status" value="1"/>
</dbReference>
<dbReference type="Proteomes" id="UP000235803">
    <property type="component" value="Unassembled WGS sequence"/>
</dbReference>
<dbReference type="Pfam" id="PF03466">
    <property type="entry name" value="LysR_substrate"/>
    <property type="match status" value="1"/>
</dbReference>
<dbReference type="GO" id="GO:0032993">
    <property type="term" value="C:protein-DNA complex"/>
    <property type="evidence" value="ECO:0007669"/>
    <property type="project" value="TreeGrafter"/>
</dbReference>
<evidence type="ECO:0000256" key="2">
    <source>
        <dbReference type="ARBA" id="ARBA00023015"/>
    </source>
</evidence>
<evidence type="ECO:0000256" key="1">
    <source>
        <dbReference type="ARBA" id="ARBA00009437"/>
    </source>
</evidence>
<dbReference type="InterPro" id="IPR000847">
    <property type="entry name" value="LysR_HTH_N"/>
</dbReference>
<dbReference type="InterPro" id="IPR005119">
    <property type="entry name" value="LysR_subst-bd"/>
</dbReference>
<name>A0A2N7TX93_9GAMM</name>
<keyword evidence="7" id="KW-1185">Reference proteome</keyword>
<dbReference type="InterPro" id="IPR036390">
    <property type="entry name" value="WH_DNA-bd_sf"/>
</dbReference>
<evidence type="ECO:0000313" key="7">
    <source>
        <dbReference type="Proteomes" id="UP000235803"/>
    </source>
</evidence>
<accession>A0A2N7TX93</accession>
<comment type="caution">
    <text evidence="6">The sequence shown here is derived from an EMBL/GenBank/DDBJ whole genome shotgun (WGS) entry which is preliminary data.</text>
</comment>
<comment type="similarity">
    <text evidence="1">Belongs to the LysR transcriptional regulatory family.</text>
</comment>
<dbReference type="InterPro" id="IPR036388">
    <property type="entry name" value="WH-like_DNA-bd_sf"/>
</dbReference>
<dbReference type="AlphaFoldDB" id="A0A2N7TX93"/>
<feature type="domain" description="HTH lysR-type" evidence="5">
    <location>
        <begin position="1"/>
        <end position="58"/>
    </location>
</feature>
<dbReference type="PROSITE" id="PS50931">
    <property type="entry name" value="HTH_LYSR"/>
    <property type="match status" value="1"/>
</dbReference>
<keyword evidence="3" id="KW-0238">DNA-binding</keyword>
<keyword evidence="4" id="KW-0804">Transcription</keyword>
<proteinExistence type="inferred from homology"/>
<sequence length="302" mass="34489">MTLQQLRHFLAIIETGTLSQAAQRCHISQPSMSASLKALEQDLGCSLFTRHAKGLLPTQSGSMLQQHAERVLRETKLARERLQAPQDEPEGTLTLGVTETISAYMLPRLVRWRLDALAGIQLHVIEDTIGSLEERLLRGEVDLGLMVIDNIRPSMALHCERLFDTPRKLWAPAGHPLLRRTRITLQDVCDYPFVLLEMDEHVRTWERYWSGQIRRPEIVLRSHSIEAVRSFVAMGQGVTILSDLVFRPWSLEGEHISRREVHEEIPGMGIGFMHRKDVVTPLMTRFMHRLRATVQEGGLFGR</sequence>
<dbReference type="FunFam" id="1.10.10.10:FF:000001">
    <property type="entry name" value="LysR family transcriptional regulator"/>
    <property type="match status" value="1"/>
</dbReference>
<keyword evidence="2" id="KW-0805">Transcription regulation</keyword>
<dbReference type="Pfam" id="PF00126">
    <property type="entry name" value="HTH_1"/>
    <property type="match status" value="1"/>
</dbReference>
<evidence type="ECO:0000256" key="3">
    <source>
        <dbReference type="ARBA" id="ARBA00023125"/>
    </source>
</evidence>
<gene>
    <name evidence="6" type="ORF">C1H69_19405</name>
</gene>
<dbReference type="GO" id="GO:0003700">
    <property type="term" value="F:DNA-binding transcription factor activity"/>
    <property type="evidence" value="ECO:0007669"/>
    <property type="project" value="InterPro"/>
</dbReference>
<evidence type="ECO:0000256" key="4">
    <source>
        <dbReference type="ARBA" id="ARBA00023163"/>
    </source>
</evidence>
<dbReference type="Gene3D" id="1.10.10.10">
    <property type="entry name" value="Winged helix-like DNA-binding domain superfamily/Winged helix DNA-binding domain"/>
    <property type="match status" value="1"/>
</dbReference>
<evidence type="ECO:0000259" key="5">
    <source>
        <dbReference type="PROSITE" id="PS50931"/>
    </source>
</evidence>
<dbReference type="PANTHER" id="PTHR30346">
    <property type="entry name" value="TRANSCRIPTIONAL DUAL REGULATOR HCAR-RELATED"/>
    <property type="match status" value="1"/>
</dbReference>
<dbReference type="SUPFAM" id="SSF46785">
    <property type="entry name" value="Winged helix' DNA-binding domain"/>
    <property type="match status" value="1"/>
</dbReference>
<dbReference type="RefSeq" id="WP_102655039.1">
    <property type="nucleotide sequence ID" value="NZ_PNRF01000041.1"/>
</dbReference>
<dbReference type="Gene3D" id="3.40.190.10">
    <property type="entry name" value="Periplasmic binding protein-like II"/>
    <property type="match status" value="2"/>
</dbReference>